<dbReference type="PROSITE" id="PS50928">
    <property type="entry name" value="ABC_TM1"/>
    <property type="match status" value="1"/>
</dbReference>
<dbReference type="Proteomes" id="UP000070560">
    <property type="component" value="Chromosome"/>
</dbReference>
<accession>A0A7U4QJ31</accession>
<evidence type="ECO:0000256" key="4">
    <source>
        <dbReference type="ARBA" id="ARBA00022692"/>
    </source>
</evidence>
<feature type="domain" description="ABC transmembrane type-1" evidence="8">
    <location>
        <begin position="68"/>
        <end position="260"/>
    </location>
</feature>
<dbReference type="Pfam" id="PF00528">
    <property type="entry name" value="BPD_transp_1"/>
    <property type="match status" value="1"/>
</dbReference>
<dbReference type="PANTHER" id="PTHR32243">
    <property type="entry name" value="MALTOSE TRANSPORT SYSTEM PERMEASE-RELATED"/>
    <property type="match status" value="1"/>
</dbReference>
<dbReference type="Gene3D" id="1.10.3720.10">
    <property type="entry name" value="MetI-like"/>
    <property type="match status" value="1"/>
</dbReference>
<protein>
    <submittedName>
        <fullName evidence="9">Sugar ABC transporter permease</fullName>
    </submittedName>
</protein>
<dbReference type="EMBL" id="CP013015">
    <property type="protein sequence ID" value="AMM40256.1"/>
    <property type="molecule type" value="Genomic_DNA"/>
</dbReference>
<evidence type="ECO:0000256" key="3">
    <source>
        <dbReference type="ARBA" id="ARBA00022475"/>
    </source>
</evidence>
<dbReference type="InterPro" id="IPR000515">
    <property type="entry name" value="MetI-like"/>
</dbReference>
<evidence type="ECO:0000256" key="2">
    <source>
        <dbReference type="ARBA" id="ARBA00022448"/>
    </source>
</evidence>
<dbReference type="InterPro" id="IPR050901">
    <property type="entry name" value="BP-dep_ABC_trans_perm"/>
</dbReference>
<dbReference type="SUPFAM" id="SSF161098">
    <property type="entry name" value="MetI-like"/>
    <property type="match status" value="1"/>
</dbReference>
<comment type="similarity">
    <text evidence="7">Belongs to the binding-protein-dependent transport system permease family.</text>
</comment>
<name>A0A7U4QJ31_DESA2</name>
<keyword evidence="4" id="KW-0812">Transmembrane</keyword>
<evidence type="ECO:0000256" key="7">
    <source>
        <dbReference type="RuleBase" id="RU363032"/>
    </source>
</evidence>
<dbReference type="RefSeq" id="WP_066060551.1">
    <property type="nucleotide sequence ID" value="NZ_CP013015.1"/>
</dbReference>
<dbReference type="CDD" id="cd06261">
    <property type="entry name" value="TM_PBP2"/>
    <property type="match status" value="1"/>
</dbReference>
<keyword evidence="3" id="KW-1003">Cell membrane</keyword>
<dbReference type="OrthoDB" id="9790107at2"/>
<evidence type="ECO:0000256" key="6">
    <source>
        <dbReference type="ARBA" id="ARBA00023136"/>
    </source>
</evidence>
<dbReference type="GO" id="GO:0005886">
    <property type="term" value="C:plasma membrane"/>
    <property type="evidence" value="ECO:0007669"/>
    <property type="project" value="UniProtKB-SubCell"/>
</dbReference>
<keyword evidence="5" id="KW-1133">Transmembrane helix</keyword>
<reference evidence="9 10" key="1">
    <citation type="submission" date="2015-10" db="EMBL/GenBank/DDBJ databases">
        <title>Candidatus Desulfofervidus auxilii, a hydrogenotrophic sulfate-reducing bacterium involved in the thermophilic anaerobic oxidation of methane.</title>
        <authorList>
            <person name="Krukenberg V."/>
            <person name="Richter M."/>
            <person name="Wegener G."/>
        </authorList>
    </citation>
    <scope>NUCLEOTIDE SEQUENCE [LARGE SCALE GENOMIC DNA]</scope>
    <source>
        <strain evidence="9 10">HS1</strain>
    </source>
</reference>
<keyword evidence="10" id="KW-1185">Reference proteome</keyword>
<evidence type="ECO:0000259" key="8">
    <source>
        <dbReference type="PROSITE" id="PS50928"/>
    </source>
</evidence>
<sequence>MSERRIKSIFIVTGSIFLFLFIITPIFWMMLISFSKNISFLTGETYQFSFSNYITILTSKSLHMMDYLKNSLIVASITSPIVLIISSFSAYAITRINFAGRRIIPLLVLSISIFPQISIVGYLYKWMGNFGWINSYVALVLPYLAWTSPLALWILLSYFSQIPKELDSAALIDGAKRPKILFRIILPLATPGVLSGLLLVFIACFNEFLFALMLTSDYRAQTISVGISLFQGLHGEIPWGELMAASFFVTFPLILLTLVFQRFIIEGLTTGAIKE</sequence>
<keyword evidence="2 7" id="KW-0813">Transport</keyword>
<dbReference type="KEGG" id="daw:HS1_000450"/>
<comment type="subcellular location">
    <subcellularLocation>
        <location evidence="1 7">Cell membrane</location>
        <topology evidence="1 7">Multi-pass membrane protein</topology>
    </subcellularLocation>
</comment>
<dbReference type="InterPro" id="IPR035906">
    <property type="entry name" value="MetI-like_sf"/>
</dbReference>
<keyword evidence="6" id="KW-0472">Membrane</keyword>
<dbReference type="AlphaFoldDB" id="A0A7U4QJ31"/>
<dbReference type="GO" id="GO:0055085">
    <property type="term" value="P:transmembrane transport"/>
    <property type="evidence" value="ECO:0007669"/>
    <property type="project" value="InterPro"/>
</dbReference>
<evidence type="ECO:0000256" key="5">
    <source>
        <dbReference type="ARBA" id="ARBA00022989"/>
    </source>
</evidence>
<proteinExistence type="inferred from homology"/>
<gene>
    <name evidence="9" type="ORF">HS1_000450</name>
</gene>
<organism evidence="9 10">
    <name type="scientific">Desulfofervidus auxilii</name>
    <dbReference type="NCBI Taxonomy" id="1621989"/>
    <lineage>
        <taxon>Bacteria</taxon>
        <taxon>Pseudomonadati</taxon>
        <taxon>Thermodesulfobacteriota</taxon>
        <taxon>Candidatus Desulfofervidia</taxon>
        <taxon>Candidatus Desulfofervidales</taxon>
        <taxon>Candidatus Desulfofervidaceae</taxon>
        <taxon>Candidatus Desulfofervidus</taxon>
    </lineage>
</organism>
<evidence type="ECO:0000313" key="9">
    <source>
        <dbReference type="EMBL" id="AMM40256.1"/>
    </source>
</evidence>
<evidence type="ECO:0000313" key="10">
    <source>
        <dbReference type="Proteomes" id="UP000070560"/>
    </source>
</evidence>
<evidence type="ECO:0000256" key="1">
    <source>
        <dbReference type="ARBA" id="ARBA00004651"/>
    </source>
</evidence>
<dbReference type="PANTHER" id="PTHR32243:SF18">
    <property type="entry name" value="INNER MEMBRANE ABC TRANSPORTER PERMEASE PROTEIN YCJP"/>
    <property type="match status" value="1"/>
</dbReference>